<dbReference type="SUPFAM" id="SSF58104">
    <property type="entry name" value="Methyl-accepting chemotaxis protein (MCP) signaling domain"/>
    <property type="match status" value="1"/>
</dbReference>
<dbReference type="Proteomes" id="UP001149009">
    <property type="component" value="Unassembled WGS sequence"/>
</dbReference>
<name>A0A9X2X851_9HYPH</name>
<organism evidence="4 5">
    <name type="scientific">Chelativorans petroleitrophicus</name>
    <dbReference type="NCBI Taxonomy" id="2975484"/>
    <lineage>
        <taxon>Bacteria</taxon>
        <taxon>Pseudomonadati</taxon>
        <taxon>Pseudomonadota</taxon>
        <taxon>Alphaproteobacteria</taxon>
        <taxon>Hyphomicrobiales</taxon>
        <taxon>Phyllobacteriaceae</taxon>
        <taxon>Chelativorans</taxon>
    </lineage>
</organism>
<evidence type="ECO:0000256" key="2">
    <source>
        <dbReference type="SAM" id="Phobius"/>
    </source>
</evidence>
<accession>A0A9X2X851</accession>
<dbReference type="PANTHER" id="PTHR36698:SF2">
    <property type="entry name" value="MCE_MLAD DOMAIN-CONTAINING PROTEIN"/>
    <property type="match status" value="1"/>
</dbReference>
<dbReference type="PANTHER" id="PTHR36698">
    <property type="entry name" value="BLL5892 PROTEIN"/>
    <property type="match status" value="1"/>
</dbReference>
<gene>
    <name evidence="4" type="ORF">NYR54_12285</name>
</gene>
<proteinExistence type="predicted"/>
<feature type="coiled-coil region" evidence="1">
    <location>
        <begin position="409"/>
        <end position="436"/>
    </location>
</feature>
<sequence>METKANYVVVGAFTLLAILAAFGFIYWTSGVGERGEMAPLRFHIPGSASGLSRGSAVLFNGVRVGEIERVYLNPSNPSIAIADAMVDRLTPITRSTRADVGLAGLTGQANIELRGGDPSEPNLLDVAEEQDTVAEIVASPSAVSNLLQTAQSLLTRADSILDELDGFVTEARGPLVETIRNIETFTNALGHNAEGIDAFLASVGNLSDTVARVSGRLDSTLAAAEELITAVDRDRIAKIVENVDGFTQRLNQSSERFETIASGVDEAVQSLGSFSQRANETLARVDRILEEVEPESVGTAVRNFEEASTAINRASTDIARVSETIGARTEDIDRFITEARELASRLNAASVRVDGVLAKVDGLLASGDGESLFAEASETLRAYRQVADTLNARIGTITEGLSRFSDQGLRNMEALVRDARRSISRIERAVSEFEQNPQRIITGGDGTIRQYDGRVRR</sequence>
<evidence type="ECO:0000259" key="3">
    <source>
        <dbReference type="Pfam" id="PF02470"/>
    </source>
</evidence>
<protein>
    <submittedName>
        <fullName evidence="4">MCE family protein</fullName>
    </submittedName>
</protein>
<dbReference type="AlphaFoldDB" id="A0A9X2X851"/>
<evidence type="ECO:0000256" key="1">
    <source>
        <dbReference type="SAM" id="Coils"/>
    </source>
</evidence>
<dbReference type="EMBL" id="JAODNV010000012">
    <property type="protein sequence ID" value="MCT8991062.1"/>
    <property type="molecule type" value="Genomic_DNA"/>
</dbReference>
<evidence type="ECO:0000313" key="5">
    <source>
        <dbReference type="Proteomes" id="UP001149009"/>
    </source>
</evidence>
<dbReference type="Pfam" id="PF02470">
    <property type="entry name" value="MlaD"/>
    <property type="match status" value="1"/>
</dbReference>
<keyword evidence="1" id="KW-0175">Coiled coil</keyword>
<feature type="transmembrane region" description="Helical" evidence="2">
    <location>
        <begin position="7"/>
        <end position="27"/>
    </location>
</feature>
<dbReference type="Gene3D" id="1.20.58.60">
    <property type="match status" value="1"/>
</dbReference>
<feature type="domain" description="Mce/MlaD" evidence="3">
    <location>
        <begin position="47"/>
        <end position="115"/>
    </location>
</feature>
<keyword evidence="2" id="KW-1133">Transmembrane helix</keyword>
<keyword evidence="5" id="KW-1185">Reference proteome</keyword>
<reference evidence="4" key="1">
    <citation type="submission" date="2022-08" db="EMBL/GenBank/DDBJ databases">
        <title>Chelativorans sichuanense sp. nov., a paraffin oil-degrading bacterium isolated from a mixture of oil-based drill cuttings and paddy soil.</title>
        <authorList>
            <person name="Yu J."/>
            <person name="Liu H."/>
            <person name="Chen Q."/>
        </authorList>
    </citation>
    <scope>NUCLEOTIDE SEQUENCE</scope>
    <source>
        <strain evidence="4">SCAU 2101</strain>
    </source>
</reference>
<keyword evidence="2" id="KW-0472">Membrane</keyword>
<comment type="caution">
    <text evidence="4">The sequence shown here is derived from an EMBL/GenBank/DDBJ whole genome shotgun (WGS) entry which is preliminary data.</text>
</comment>
<dbReference type="InterPro" id="IPR003399">
    <property type="entry name" value="Mce/MlaD"/>
</dbReference>
<evidence type="ECO:0000313" key="4">
    <source>
        <dbReference type="EMBL" id="MCT8991062.1"/>
    </source>
</evidence>
<keyword evidence="2" id="KW-0812">Transmembrane</keyword>
<dbReference type="RefSeq" id="WP_261515957.1">
    <property type="nucleotide sequence ID" value="NZ_JAODNV010000012.1"/>
</dbReference>